<dbReference type="EMBL" id="HBUF01350167">
    <property type="protein sequence ID" value="CAG6713095.1"/>
    <property type="molecule type" value="Transcribed_RNA"/>
</dbReference>
<dbReference type="EMBL" id="HBUF01350169">
    <property type="protein sequence ID" value="CAG6713097.1"/>
    <property type="molecule type" value="Transcribed_RNA"/>
</dbReference>
<dbReference type="PANTHER" id="PTHR12828">
    <property type="entry name" value="PROTEASOME MATURATION PROTEIN UMP1"/>
    <property type="match status" value="1"/>
</dbReference>
<sequence>MSTKINEGIGCVKLTEHSYGMPDNMSCMRGKVVDHMVASHPLELTIDNFAANEQRLRLLNTKMTQGIHLPLRLNLEQKIVKQNSGHHSFLPSSQFSLDILTGSHETIGFEDILNIEEFKETMARPHDDLEVGFK</sequence>
<dbReference type="EMBL" id="HBUF01083876">
    <property type="protein sequence ID" value="CAG6633784.1"/>
    <property type="molecule type" value="Transcribed_RNA"/>
</dbReference>
<name>A0A8D8WFJ6_9HEMI</name>
<dbReference type="GO" id="GO:0043248">
    <property type="term" value="P:proteasome assembly"/>
    <property type="evidence" value="ECO:0007669"/>
    <property type="project" value="InterPro"/>
</dbReference>
<organism evidence="3">
    <name type="scientific">Cacopsylla melanoneura</name>
    <dbReference type="NCBI Taxonomy" id="428564"/>
    <lineage>
        <taxon>Eukaryota</taxon>
        <taxon>Metazoa</taxon>
        <taxon>Ecdysozoa</taxon>
        <taxon>Arthropoda</taxon>
        <taxon>Hexapoda</taxon>
        <taxon>Insecta</taxon>
        <taxon>Pterygota</taxon>
        <taxon>Neoptera</taxon>
        <taxon>Paraneoptera</taxon>
        <taxon>Hemiptera</taxon>
        <taxon>Sternorrhyncha</taxon>
        <taxon>Psylloidea</taxon>
        <taxon>Psyllidae</taxon>
        <taxon>Psyllinae</taxon>
        <taxon>Cacopsylla</taxon>
    </lineage>
</organism>
<keyword evidence="3" id="KW-0647">Proteasome</keyword>
<proteinExistence type="inferred from homology"/>
<dbReference type="EMBL" id="HBUF01083877">
    <property type="protein sequence ID" value="CAG6633785.1"/>
    <property type="molecule type" value="Transcribed_RNA"/>
</dbReference>
<accession>A0A8D8WFJ6</accession>
<dbReference type="InterPro" id="IPR008012">
    <property type="entry name" value="Ump1"/>
</dbReference>
<comment type="similarity">
    <text evidence="2">Belongs to the POMP/UMP1 family.</text>
</comment>
<dbReference type="EMBL" id="HBUF01187072">
    <property type="protein sequence ID" value="CAG6657058.1"/>
    <property type="molecule type" value="Transcribed_RNA"/>
</dbReference>
<dbReference type="EMBL" id="HBUF01187073">
    <property type="protein sequence ID" value="CAG6657059.1"/>
    <property type="molecule type" value="Transcribed_RNA"/>
</dbReference>
<dbReference type="GO" id="GO:0005634">
    <property type="term" value="C:nucleus"/>
    <property type="evidence" value="ECO:0007669"/>
    <property type="project" value="TreeGrafter"/>
</dbReference>
<dbReference type="PANTHER" id="PTHR12828:SF3">
    <property type="entry name" value="PROTEASOME MATURATION PROTEIN"/>
    <property type="match status" value="1"/>
</dbReference>
<dbReference type="EMBL" id="HBUF01187076">
    <property type="protein sequence ID" value="CAG6657062.1"/>
    <property type="molecule type" value="Transcribed_RNA"/>
</dbReference>
<dbReference type="EMBL" id="HBUF01083878">
    <property type="protein sequence ID" value="CAG6633786.1"/>
    <property type="molecule type" value="Transcribed_RNA"/>
</dbReference>
<evidence type="ECO:0000313" key="3">
    <source>
        <dbReference type="EMBL" id="CAG6657063.1"/>
    </source>
</evidence>
<reference evidence="3" key="1">
    <citation type="submission" date="2021-05" db="EMBL/GenBank/DDBJ databases">
        <authorList>
            <person name="Alioto T."/>
            <person name="Alioto T."/>
            <person name="Gomez Garrido J."/>
        </authorList>
    </citation>
    <scope>NUCLEOTIDE SEQUENCE</scope>
</reference>
<protein>
    <submittedName>
        <fullName evidence="3">Proteasome maturation protein</fullName>
    </submittedName>
</protein>
<dbReference type="EMBL" id="HBUF01187077">
    <property type="protein sequence ID" value="CAG6657063.1"/>
    <property type="molecule type" value="Transcribed_RNA"/>
</dbReference>
<dbReference type="EMBL" id="HBUF01083875">
    <property type="protein sequence ID" value="CAG6633783.1"/>
    <property type="molecule type" value="Transcribed_RNA"/>
</dbReference>
<dbReference type="EMBL" id="HBUF01586562">
    <property type="protein sequence ID" value="CAG6772027.1"/>
    <property type="molecule type" value="Transcribed_RNA"/>
</dbReference>
<evidence type="ECO:0000256" key="1">
    <source>
        <dbReference type="ARBA" id="ARBA00023186"/>
    </source>
</evidence>
<dbReference type="GO" id="GO:0005737">
    <property type="term" value="C:cytoplasm"/>
    <property type="evidence" value="ECO:0007669"/>
    <property type="project" value="TreeGrafter"/>
</dbReference>
<dbReference type="AlphaFoldDB" id="A0A8D8WFJ6"/>
<dbReference type="EMBL" id="HBUF01187074">
    <property type="protein sequence ID" value="CAG6657060.1"/>
    <property type="molecule type" value="Transcribed_RNA"/>
</dbReference>
<evidence type="ECO:0000256" key="2">
    <source>
        <dbReference type="ARBA" id="ARBA00043974"/>
    </source>
</evidence>
<dbReference type="EMBL" id="HBUF01187075">
    <property type="protein sequence ID" value="CAG6657061.1"/>
    <property type="molecule type" value="Transcribed_RNA"/>
</dbReference>
<dbReference type="EMBL" id="HBUF01350168">
    <property type="protein sequence ID" value="CAG6713096.1"/>
    <property type="molecule type" value="Transcribed_RNA"/>
</dbReference>
<keyword evidence="1" id="KW-0143">Chaperone</keyword>
<dbReference type="EMBL" id="HBUF01586561">
    <property type="protein sequence ID" value="CAG6772026.1"/>
    <property type="molecule type" value="Transcribed_RNA"/>
</dbReference>
<dbReference type="EMBL" id="HBUF01187078">
    <property type="protein sequence ID" value="CAG6657064.1"/>
    <property type="molecule type" value="Transcribed_RNA"/>
</dbReference>
<dbReference type="Pfam" id="PF05348">
    <property type="entry name" value="UMP1"/>
    <property type="match status" value="1"/>
</dbReference>
<dbReference type="GO" id="GO:0000502">
    <property type="term" value="C:proteasome complex"/>
    <property type="evidence" value="ECO:0007669"/>
    <property type="project" value="UniProtKB-KW"/>
</dbReference>